<proteinExistence type="predicted"/>
<name>A0AAV5DFT8_ELECO</name>
<feature type="compositionally biased region" description="Basic and acidic residues" evidence="1">
    <location>
        <begin position="332"/>
        <end position="342"/>
    </location>
</feature>
<feature type="region of interest" description="Disordered" evidence="1">
    <location>
        <begin position="133"/>
        <end position="155"/>
    </location>
</feature>
<keyword evidence="3" id="KW-1185">Reference proteome</keyword>
<evidence type="ECO:0000256" key="1">
    <source>
        <dbReference type="SAM" id="MobiDB-lite"/>
    </source>
</evidence>
<accession>A0AAV5DFT8</accession>
<feature type="region of interest" description="Disordered" evidence="1">
    <location>
        <begin position="733"/>
        <end position="761"/>
    </location>
</feature>
<feature type="region of interest" description="Disordered" evidence="1">
    <location>
        <begin position="301"/>
        <end position="343"/>
    </location>
</feature>
<sequence length="761" mass="84214">MAGFIMGQDYGLTYEDRSRLGADPEISQSSCYTSEESESRNRRYHQLKCSESNSGDLCLDRIPNFHCKSLPTRSRKTNAEQSIVGKRGSMYQSSSEISRIRKIQEGRRKIDSAFDGDAFLSFDIVDSFSQPSTSGAYLHSHQNRRSGPKASVETARKVHRPSRDFLDLSFRELPDDNFKLDRPRLDCALLKNDGDNGFLEISLEKELMKGPCRNAAPHLLDIQPAKDKETNYQNKTSENNCDDERDSASSSKSMPAKVSSFNGSCLSEGVHHVMENNTKARSSPFKKILDPIMKSKSLRSPSIMEKGDSNSITVPVSRKDSMSRKSLLSDFSRTEQGSRRPNGEVQHVMSALSPAHLQAVLKLDSRNGIQVFEFCVEGPGESISARSWKTGNDLNSIYTFHSGGKRSSAAGRVSKDGGWCSPPIIGQVQVSSYLCSEVGKDGSVNNSVVTEFVSYDIAHAKRALEEKTQCTDTSQPPLSSVVDKSISGESPQRINLLDQQKIARNNSDVSTFCPWSEEDLYPHLEIAATVIKIPFNKDKSKEMKNGSCPCTVKVVTPSGLHGLPSDNEACPSPLLDRWRYGGGCDCGGWDMACPIVILGNAYDNDWAESITINAKHPMELLFRLADSFELFRPLQDHGKNKAHELFCGSKVHGSKEELPALSMKANGKGQFLVDFHGRLSALQAFSVCISLLHCSEALMAISLEKGKHKLHSSSLKMLLEEDVRHLIEAVTAKERKKPKKRREKAPPTVLLDPPFSPIGRV</sequence>
<dbReference type="Pfam" id="PF12043">
    <property type="entry name" value="DUF3527"/>
    <property type="match status" value="2"/>
</dbReference>
<feature type="region of interest" description="Disordered" evidence="1">
    <location>
        <begin position="218"/>
        <end position="260"/>
    </location>
</feature>
<evidence type="ECO:0000313" key="3">
    <source>
        <dbReference type="Proteomes" id="UP001054889"/>
    </source>
</evidence>
<dbReference type="EMBL" id="BQKI01000015">
    <property type="protein sequence ID" value="GJN09377.1"/>
    <property type="molecule type" value="Genomic_DNA"/>
</dbReference>
<dbReference type="PANTHER" id="PTHR31390">
    <property type="entry name" value="EXPRESSED PROTEIN"/>
    <property type="match status" value="1"/>
</dbReference>
<protein>
    <submittedName>
        <fullName evidence="2">Uncharacterized protein</fullName>
    </submittedName>
</protein>
<gene>
    <name evidence="2" type="primary">ga27380</name>
    <name evidence="2" type="ORF">PR202_ga27380</name>
</gene>
<comment type="caution">
    <text evidence="2">The sequence shown here is derived from an EMBL/GenBank/DDBJ whole genome shotgun (WGS) entry which is preliminary data.</text>
</comment>
<evidence type="ECO:0000313" key="2">
    <source>
        <dbReference type="EMBL" id="GJN09377.1"/>
    </source>
</evidence>
<feature type="compositionally biased region" description="Basic residues" evidence="1">
    <location>
        <begin position="734"/>
        <end position="743"/>
    </location>
</feature>
<reference evidence="2" key="1">
    <citation type="journal article" date="2018" name="DNA Res.">
        <title>Multiple hybrid de novo genome assembly of finger millet, an orphan allotetraploid crop.</title>
        <authorList>
            <person name="Hatakeyama M."/>
            <person name="Aluri S."/>
            <person name="Balachadran M.T."/>
            <person name="Sivarajan S.R."/>
            <person name="Patrignani A."/>
            <person name="Gruter S."/>
            <person name="Poveda L."/>
            <person name="Shimizu-Inatsugi R."/>
            <person name="Baeten J."/>
            <person name="Francoijs K.J."/>
            <person name="Nataraja K.N."/>
            <person name="Reddy Y.A.N."/>
            <person name="Phadnis S."/>
            <person name="Ravikumar R.L."/>
            <person name="Schlapbach R."/>
            <person name="Sreeman S.M."/>
            <person name="Shimizu K.K."/>
        </authorList>
    </citation>
    <scope>NUCLEOTIDE SEQUENCE</scope>
</reference>
<organism evidence="2 3">
    <name type="scientific">Eleusine coracana subsp. coracana</name>
    <dbReference type="NCBI Taxonomy" id="191504"/>
    <lineage>
        <taxon>Eukaryota</taxon>
        <taxon>Viridiplantae</taxon>
        <taxon>Streptophyta</taxon>
        <taxon>Embryophyta</taxon>
        <taxon>Tracheophyta</taxon>
        <taxon>Spermatophyta</taxon>
        <taxon>Magnoliopsida</taxon>
        <taxon>Liliopsida</taxon>
        <taxon>Poales</taxon>
        <taxon>Poaceae</taxon>
        <taxon>PACMAD clade</taxon>
        <taxon>Chloridoideae</taxon>
        <taxon>Cynodonteae</taxon>
        <taxon>Eleusininae</taxon>
        <taxon>Eleusine</taxon>
    </lineage>
</organism>
<feature type="compositionally biased region" description="Low complexity" evidence="1">
    <location>
        <begin position="248"/>
        <end position="260"/>
    </location>
</feature>
<reference evidence="2" key="2">
    <citation type="submission" date="2021-12" db="EMBL/GenBank/DDBJ databases">
        <title>Resequencing data analysis of finger millet.</title>
        <authorList>
            <person name="Hatakeyama M."/>
            <person name="Aluri S."/>
            <person name="Balachadran M.T."/>
            <person name="Sivarajan S.R."/>
            <person name="Poveda L."/>
            <person name="Shimizu-Inatsugi R."/>
            <person name="Schlapbach R."/>
            <person name="Sreeman S.M."/>
            <person name="Shimizu K.K."/>
        </authorList>
    </citation>
    <scope>NUCLEOTIDE SEQUENCE</scope>
</reference>
<dbReference type="Proteomes" id="UP001054889">
    <property type="component" value="Unassembled WGS sequence"/>
</dbReference>
<dbReference type="AlphaFoldDB" id="A0AAV5DFT8"/>
<dbReference type="PANTHER" id="PTHR31390:SF0">
    <property type="entry name" value="DOMAIN PROTEIN, PUTATIVE (DUF3527)-RELATED"/>
    <property type="match status" value="1"/>
</dbReference>
<dbReference type="InterPro" id="IPR021916">
    <property type="entry name" value="DUF3527"/>
</dbReference>